<keyword evidence="7" id="KW-0687">Ribonucleoprotein</keyword>
<dbReference type="PANTHER" id="PTHR43648">
    <property type="entry name" value="ELECTRON TRANSFER FLAVOPROTEIN BETA SUBUNIT LYSINE METHYLTRANSFERASE"/>
    <property type="match status" value="1"/>
</dbReference>
<dbReference type="GO" id="GO:0005739">
    <property type="term" value="C:mitochondrion"/>
    <property type="evidence" value="ECO:0007669"/>
    <property type="project" value="TreeGrafter"/>
</dbReference>
<dbReference type="SUPFAM" id="SSF53335">
    <property type="entry name" value="S-adenosyl-L-methionine-dependent methyltransferases"/>
    <property type="match status" value="1"/>
</dbReference>
<evidence type="ECO:0000313" key="8">
    <source>
        <dbReference type="Proteomes" id="UP000092600"/>
    </source>
</evidence>
<evidence type="ECO:0000256" key="2">
    <source>
        <dbReference type="ARBA" id="ARBA00022679"/>
    </source>
</evidence>
<accession>A0A199VCR7</accession>
<comment type="caution">
    <text evidence="7">The sequence shown here is derived from an EMBL/GenBank/DDBJ whole genome shotgun (WGS) entry which is preliminary data.</text>
</comment>
<evidence type="ECO:0000313" key="7">
    <source>
        <dbReference type="EMBL" id="OAY74808.1"/>
    </source>
</evidence>
<dbReference type="Proteomes" id="UP000092600">
    <property type="component" value="Unassembled WGS sequence"/>
</dbReference>
<keyword evidence="2 7" id="KW-0808">Transferase</keyword>
<feature type="region of interest" description="Disordered" evidence="6">
    <location>
        <begin position="72"/>
        <end position="94"/>
    </location>
</feature>
<dbReference type="CDD" id="cd02440">
    <property type="entry name" value="AdoMet_MTases"/>
    <property type="match status" value="1"/>
</dbReference>
<dbReference type="InterPro" id="IPR029063">
    <property type="entry name" value="SAM-dependent_MTases_sf"/>
</dbReference>
<proteinExistence type="inferred from homology"/>
<evidence type="ECO:0000256" key="5">
    <source>
        <dbReference type="ARBA" id="ARBA00042266"/>
    </source>
</evidence>
<evidence type="ECO:0000256" key="4">
    <source>
        <dbReference type="ARBA" id="ARBA00041867"/>
    </source>
</evidence>
<reference evidence="7 8" key="1">
    <citation type="journal article" date="2016" name="DNA Res.">
        <title>The draft genome of MD-2 pineapple using hybrid error correction of long reads.</title>
        <authorList>
            <person name="Redwan R.M."/>
            <person name="Saidin A."/>
            <person name="Kumar S.V."/>
        </authorList>
    </citation>
    <scope>NUCLEOTIDE SEQUENCE [LARGE SCALE GENOMIC DNA]</scope>
    <source>
        <strain evidence="8">cv. MD2</strain>
        <tissue evidence="7">Leaf</tissue>
    </source>
</reference>
<gene>
    <name evidence="7" type="ORF">ACMD2_15092</name>
</gene>
<dbReference type="GO" id="GO:0005840">
    <property type="term" value="C:ribosome"/>
    <property type="evidence" value="ECO:0007669"/>
    <property type="project" value="UniProtKB-KW"/>
</dbReference>
<dbReference type="GO" id="GO:0016279">
    <property type="term" value="F:protein-lysine N-methyltransferase activity"/>
    <property type="evidence" value="ECO:0007669"/>
    <property type="project" value="TreeGrafter"/>
</dbReference>
<evidence type="ECO:0000256" key="6">
    <source>
        <dbReference type="SAM" id="MobiDB-lite"/>
    </source>
</evidence>
<feature type="non-terminal residue" evidence="7">
    <location>
        <position position="414"/>
    </location>
</feature>
<dbReference type="InterPro" id="IPR050078">
    <property type="entry name" value="Ribosomal_L11_MeTrfase_PrmA"/>
</dbReference>
<feature type="non-terminal residue" evidence="7">
    <location>
        <position position="1"/>
    </location>
</feature>
<protein>
    <recommendedName>
        <fullName evidence="5">ETFB lysine methyltransferase</fullName>
    </recommendedName>
    <alternativeName>
        <fullName evidence="4">Protein N-lysine methyltransferase METTL20</fullName>
    </alternativeName>
</protein>
<dbReference type="GO" id="GO:0032259">
    <property type="term" value="P:methylation"/>
    <property type="evidence" value="ECO:0007669"/>
    <property type="project" value="UniProtKB-KW"/>
</dbReference>
<comment type="similarity">
    <text evidence="3">Belongs to the methyltransferase superfamily. ETFBKMT family.</text>
</comment>
<name>A0A199VCR7_ANACO</name>
<dbReference type="STRING" id="4615.A0A199VCR7"/>
<evidence type="ECO:0000256" key="1">
    <source>
        <dbReference type="ARBA" id="ARBA00022603"/>
    </source>
</evidence>
<dbReference type="Gene3D" id="3.40.50.150">
    <property type="entry name" value="Vaccinia Virus protein VP39"/>
    <property type="match status" value="1"/>
</dbReference>
<dbReference type="Pfam" id="PF06325">
    <property type="entry name" value="PrmA"/>
    <property type="match status" value="1"/>
</dbReference>
<keyword evidence="1 7" id="KW-0489">Methyltransferase</keyword>
<dbReference type="EMBL" id="LSRQ01002277">
    <property type="protein sequence ID" value="OAY74808.1"/>
    <property type="molecule type" value="Genomic_DNA"/>
</dbReference>
<feature type="compositionally biased region" description="Low complexity" evidence="6">
    <location>
        <begin position="72"/>
        <end position="86"/>
    </location>
</feature>
<keyword evidence="7" id="KW-0689">Ribosomal protein</keyword>
<dbReference type="AlphaFoldDB" id="A0A199VCR7"/>
<organism evidence="7 8">
    <name type="scientific">Ananas comosus</name>
    <name type="common">Pineapple</name>
    <name type="synonym">Ananas ananas</name>
    <dbReference type="NCBI Taxonomy" id="4615"/>
    <lineage>
        <taxon>Eukaryota</taxon>
        <taxon>Viridiplantae</taxon>
        <taxon>Streptophyta</taxon>
        <taxon>Embryophyta</taxon>
        <taxon>Tracheophyta</taxon>
        <taxon>Spermatophyta</taxon>
        <taxon>Magnoliopsida</taxon>
        <taxon>Liliopsida</taxon>
        <taxon>Poales</taxon>
        <taxon>Bromeliaceae</taxon>
        <taxon>Bromelioideae</taxon>
        <taxon>Ananas</taxon>
    </lineage>
</organism>
<sequence length="414" mass="45008">KTYTKLWSVTVAFAQTKNGSRHRGQSALIPRPRLQSAVQMLGRLHLRLRPLGRLSSLQTPFPPPLLLPTTTAAAAAAAHTTPTSPANRPTLSPAYKQPSPTTLLLLHQSKNRRAGKGGEGSFCTNRAAVDAAADVSAPFYSAHIRCRKRDAVDVSACISNAASSVGLDYVPNYEVSMGKQCDWVTNAQESFHPIEVINGLWIVPKWRDPPDLHTVVRWNYHEIPFSKDPRATNILLNPGLAFGTGEHPTTKLCLLLLHEAIKGGEHFFDYGTGSGVLGIAALKMGAAMSAGIDIEPQAVTSARENLSLNGIESSKMSVYLVPSKVNSPNIESAKGKFDIVIANILMNPLMELAEDIVSYGKPEAVVGVSGILCEQPCWSRFCRLKKFTHSTWIIYGSPKWKVGHVSVGRKRESD</sequence>
<dbReference type="PANTHER" id="PTHR43648:SF1">
    <property type="entry name" value="ELECTRON TRANSFER FLAVOPROTEIN BETA SUBUNIT LYSINE METHYLTRANSFERASE"/>
    <property type="match status" value="1"/>
</dbReference>
<evidence type="ECO:0000256" key="3">
    <source>
        <dbReference type="ARBA" id="ARBA00037932"/>
    </source>
</evidence>